<evidence type="ECO:0000313" key="3">
    <source>
        <dbReference type="EMBL" id="TNN67558.1"/>
    </source>
</evidence>
<dbReference type="GO" id="GO:0017046">
    <property type="term" value="F:peptide hormone binding"/>
    <property type="evidence" value="ECO:0007669"/>
    <property type="project" value="TreeGrafter"/>
</dbReference>
<evidence type="ECO:0000313" key="4">
    <source>
        <dbReference type="Proteomes" id="UP000314294"/>
    </source>
</evidence>
<dbReference type="GO" id="GO:0007189">
    <property type="term" value="P:adenylate cyclase-activating G protein-coupled receptor signaling pathway"/>
    <property type="evidence" value="ECO:0007669"/>
    <property type="project" value="TreeGrafter"/>
</dbReference>
<dbReference type="GO" id="GO:0004991">
    <property type="term" value="F:parathyroid hormone receptor activity"/>
    <property type="evidence" value="ECO:0007669"/>
    <property type="project" value="TreeGrafter"/>
</dbReference>
<feature type="domain" description="G-protein coupled receptors family 2 profile 1" evidence="2">
    <location>
        <begin position="141"/>
        <end position="222"/>
    </location>
</feature>
<dbReference type="InterPro" id="IPR050332">
    <property type="entry name" value="GPCR_2"/>
</dbReference>
<keyword evidence="1" id="KW-0812">Transmembrane</keyword>
<dbReference type="SMART" id="SM00008">
    <property type="entry name" value="HormR"/>
    <property type="match status" value="1"/>
</dbReference>
<dbReference type="Gene3D" id="4.10.1240.10">
    <property type="entry name" value="GPCR, family 2, extracellular hormone receptor domain"/>
    <property type="match status" value="1"/>
</dbReference>
<dbReference type="PROSITE" id="PS00649">
    <property type="entry name" value="G_PROTEIN_RECEP_F2_1"/>
    <property type="match status" value="1"/>
</dbReference>
<sequence length="263" mass="29435">MLGISRIPRRSRRANILSSVDAFAVEVLLGSAPAADSAFYPLRGIFGQIKTRFKALSTGGLVLAAPREADCSERCPLSASSPLFSVLGSFFTQMTPNEQRQTFCKLHHEVQLARPVNPPAYADDVLTKDEQIGLLFRAKRKCEGNIKAKHQIADGFCSPEWDGIVCWPEGPPGKLVSTACPEYIHDFNHKGLAYRRCDNNGTWELVTANKTWANYNECAKFLYHYNHSHEKDVFHRLYLIYTVGYSISLGSLMVAVVILGYFR</sequence>
<dbReference type="GO" id="GO:0005886">
    <property type="term" value="C:plasma membrane"/>
    <property type="evidence" value="ECO:0007669"/>
    <property type="project" value="TreeGrafter"/>
</dbReference>
<evidence type="ECO:0000259" key="2">
    <source>
        <dbReference type="PROSITE" id="PS50227"/>
    </source>
</evidence>
<dbReference type="PANTHER" id="PTHR45620">
    <property type="entry name" value="PDF RECEPTOR-LIKE PROTEIN-RELATED"/>
    <property type="match status" value="1"/>
</dbReference>
<keyword evidence="3" id="KW-0675">Receptor</keyword>
<dbReference type="InterPro" id="IPR036445">
    <property type="entry name" value="GPCR_2_extracell_dom_sf"/>
</dbReference>
<dbReference type="InterPro" id="IPR001879">
    <property type="entry name" value="GPCR_2_extracellular_dom"/>
</dbReference>
<comment type="caution">
    <text evidence="3">The sequence shown here is derived from an EMBL/GenBank/DDBJ whole genome shotgun (WGS) entry which is preliminary data.</text>
</comment>
<name>A0A4Z2HP15_9TELE</name>
<protein>
    <submittedName>
        <fullName evidence="3">Parathyroid hormone/parathyroid hormone-related peptide receptor</fullName>
    </submittedName>
</protein>
<feature type="transmembrane region" description="Helical" evidence="1">
    <location>
        <begin position="238"/>
        <end position="262"/>
    </location>
</feature>
<accession>A0A4Z2HP15</accession>
<keyword evidence="1" id="KW-1133">Transmembrane helix</keyword>
<reference evidence="3 4" key="1">
    <citation type="submission" date="2019-03" db="EMBL/GenBank/DDBJ databases">
        <title>First draft genome of Liparis tanakae, snailfish: a comprehensive survey of snailfish specific genes.</title>
        <authorList>
            <person name="Kim W."/>
            <person name="Song I."/>
            <person name="Jeong J.-H."/>
            <person name="Kim D."/>
            <person name="Kim S."/>
            <person name="Ryu S."/>
            <person name="Song J.Y."/>
            <person name="Lee S.K."/>
        </authorList>
    </citation>
    <scope>NUCLEOTIDE SEQUENCE [LARGE SCALE GENOMIC DNA]</scope>
    <source>
        <tissue evidence="3">Muscle</tissue>
    </source>
</reference>
<gene>
    <name evidence="3" type="primary">PTH1R_4</name>
    <name evidence="3" type="ORF">EYF80_022231</name>
</gene>
<dbReference type="Proteomes" id="UP000314294">
    <property type="component" value="Unassembled WGS sequence"/>
</dbReference>
<dbReference type="SUPFAM" id="SSF111418">
    <property type="entry name" value="Hormone receptor domain"/>
    <property type="match status" value="1"/>
</dbReference>
<keyword evidence="4" id="KW-1185">Reference proteome</keyword>
<dbReference type="Pfam" id="PF02793">
    <property type="entry name" value="HRM"/>
    <property type="match status" value="1"/>
</dbReference>
<dbReference type="EMBL" id="SRLO01000202">
    <property type="protein sequence ID" value="TNN67558.1"/>
    <property type="molecule type" value="Genomic_DNA"/>
</dbReference>
<dbReference type="PROSITE" id="PS50227">
    <property type="entry name" value="G_PROTEIN_RECEP_F2_3"/>
    <property type="match status" value="1"/>
</dbReference>
<dbReference type="PANTHER" id="PTHR45620:SF27">
    <property type="entry name" value="PARATHYROID HORMONE_PARATHYROID HORMONE-RELATED PEPTIDE RECEPTOR"/>
    <property type="match status" value="1"/>
</dbReference>
<proteinExistence type="predicted"/>
<dbReference type="AlphaFoldDB" id="A0A4Z2HP15"/>
<dbReference type="GO" id="GO:0006874">
    <property type="term" value="P:intracellular calcium ion homeostasis"/>
    <property type="evidence" value="ECO:0007669"/>
    <property type="project" value="TreeGrafter"/>
</dbReference>
<keyword evidence="1" id="KW-0472">Membrane</keyword>
<dbReference type="FunFam" id="4.10.1240.10:FF:000005">
    <property type="entry name" value="Parathyroid hormone/parathyroid hormone-related peptide receptor"/>
    <property type="match status" value="1"/>
</dbReference>
<dbReference type="GO" id="GO:0008528">
    <property type="term" value="F:G protein-coupled peptide receptor activity"/>
    <property type="evidence" value="ECO:0007669"/>
    <property type="project" value="TreeGrafter"/>
</dbReference>
<organism evidence="3 4">
    <name type="scientific">Liparis tanakae</name>
    <name type="common">Tanaka's snailfish</name>
    <dbReference type="NCBI Taxonomy" id="230148"/>
    <lineage>
        <taxon>Eukaryota</taxon>
        <taxon>Metazoa</taxon>
        <taxon>Chordata</taxon>
        <taxon>Craniata</taxon>
        <taxon>Vertebrata</taxon>
        <taxon>Euteleostomi</taxon>
        <taxon>Actinopterygii</taxon>
        <taxon>Neopterygii</taxon>
        <taxon>Teleostei</taxon>
        <taxon>Neoteleostei</taxon>
        <taxon>Acanthomorphata</taxon>
        <taxon>Eupercaria</taxon>
        <taxon>Perciformes</taxon>
        <taxon>Cottioidei</taxon>
        <taxon>Cottales</taxon>
        <taxon>Liparidae</taxon>
        <taxon>Liparis</taxon>
    </lineage>
</organism>
<evidence type="ECO:0000256" key="1">
    <source>
        <dbReference type="SAM" id="Phobius"/>
    </source>
</evidence>
<dbReference type="OrthoDB" id="6160250at2759"/>
<dbReference type="InterPro" id="IPR017983">
    <property type="entry name" value="GPCR_2_secretin-like_CS"/>
</dbReference>